<dbReference type="eggNOG" id="ENOG5032STZ">
    <property type="taxonomic scope" value="Bacteria"/>
</dbReference>
<dbReference type="EMBL" id="JH594606">
    <property type="protein sequence ID" value="EHQ02032.1"/>
    <property type="molecule type" value="Genomic_DNA"/>
</dbReference>
<feature type="transmembrane region" description="Helical" evidence="1">
    <location>
        <begin position="42"/>
        <end position="66"/>
    </location>
</feature>
<dbReference type="HOGENOM" id="CLU_1370491_0_0_10"/>
<reference evidence="3" key="1">
    <citation type="journal article" date="2012" name="Stand. Genomic Sci.">
        <title>Genome sequence of the Antarctic rhodopsins-containing flavobacterium Gillisia limnaea type strain (R-8282(T)).</title>
        <authorList>
            <person name="Riedel T."/>
            <person name="Held B."/>
            <person name="Nolan M."/>
            <person name="Lucas S."/>
            <person name="Lapidus A."/>
            <person name="Tice H."/>
            <person name="Del Rio T.G."/>
            <person name="Cheng J.F."/>
            <person name="Han C."/>
            <person name="Tapia R."/>
            <person name="Goodwin L.A."/>
            <person name="Pitluck S."/>
            <person name="Liolios K."/>
            <person name="Mavromatis K."/>
            <person name="Pagani I."/>
            <person name="Ivanova N."/>
            <person name="Mikhailova N."/>
            <person name="Pati A."/>
            <person name="Chen A."/>
            <person name="Palaniappan K."/>
            <person name="Land M."/>
            <person name="Rohde M."/>
            <person name="Tindall B.J."/>
            <person name="Detter J.C."/>
            <person name="Goker M."/>
            <person name="Bristow J."/>
            <person name="Eisen J.A."/>
            <person name="Markowitz V."/>
            <person name="Hugenholtz P."/>
            <person name="Kyrpides N.C."/>
            <person name="Klenk H.P."/>
            <person name="Woyke T."/>
        </authorList>
    </citation>
    <scope>NUCLEOTIDE SEQUENCE [LARGE SCALE GENOMIC DNA]</scope>
    <source>
        <strain evidence="3">DSM 15749 / LMG 21470 / R-8282</strain>
    </source>
</reference>
<keyword evidence="1" id="KW-0812">Transmembrane</keyword>
<evidence type="ECO:0000313" key="3">
    <source>
        <dbReference type="Proteomes" id="UP000003844"/>
    </source>
</evidence>
<dbReference type="STRING" id="865937.Gilli_1371"/>
<protein>
    <submittedName>
        <fullName evidence="2">Uncharacterized protein</fullName>
    </submittedName>
</protein>
<dbReference type="AlphaFoldDB" id="H2BXF0"/>
<dbReference type="OrthoDB" id="1162501at2"/>
<dbReference type="Proteomes" id="UP000003844">
    <property type="component" value="Unassembled WGS sequence"/>
</dbReference>
<organism evidence="2 3">
    <name type="scientific">Gillisia limnaea (strain DSM 15749 / LMG 21470 / R-8282)</name>
    <dbReference type="NCBI Taxonomy" id="865937"/>
    <lineage>
        <taxon>Bacteria</taxon>
        <taxon>Pseudomonadati</taxon>
        <taxon>Bacteroidota</taxon>
        <taxon>Flavobacteriia</taxon>
        <taxon>Flavobacteriales</taxon>
        <taxon>Flavobacteriaceae</taxon>
        <taxon>Gillisia</taxon>
    </lineage>
</organism>
<keyword evidence="3" id="KW-1185">Reference proteome</keyword>
<feature type="transmembrane region" description="Helical" evidence="1">
    <location>
        <begin position="156"/>
        <end position="175"/>
    </location>
</feature>
<gene>
    <name evidence="2" type="ORF">Gilli_1371</name>
</gene>
<evidence type="ECO:0000256" key="1">
    <source>
        <dbReference type="SAM" id="Phobius"/>
    </source>
</evidence>
<sequence>MNEDFSTLKGNWDSLKDKIDLPSASAIEGIEKKIKTKERENYFFYFGTIIILSLTLIGLLLFFNYVAPVQEIVSKIGAGLMIIGLLFRIIIEAISITKAKRIIKLDNTLNNLENLIKFHQFRKIIHNTISPIILTAYTIGFFIITPEFSKYIEFWYLTLYCISYFVAGIIIFSVIRKSVKNEMKKIDEILSLKKELTAQ</sequence>
<accession>H2BXF0</accession>
<proteinExistence type="predicted"/>
<evidence type="ECO:0000313" key="2">
    <source>
        <dbReference type="EMBL" id="EHQ02032.1"/>
    </source>
</evidence>
<feature type="transmembrane region" description="Helical" evidence="1">
    <location>
        <begin position="72"/>
        <end position="91"/>
    </location>
</feature>
<feature type="transmembrane region" description="Helical" evidence="1">
    <location>
        <begin position="124"/>
        <end position="144"/>
    </location>
</feature>
<keyword evidence="1" id="KW-0472">Membrane</keyword>
<keyword evidence="1" id="KW-1133">Transmembrane helix</keyword>
<name>H2BXF0_GILLR</name>
<dbReference type="RefSeq" id="WP_006988349.1">
    <property type="nucleotide sequence ID" value="NZ_JH594606.1"/>
</dbReference>